<dbReference type="Proteomes" id="UP000325187">
    <property type="component" value="Unassembled WGS sequence"/>
</dbReference>
<dbReference type="RefSeq" id="WP_210432042.1">
    <property type="nucleotide sequence ID" value="NZ_BKCM01000001.1"/>
</dbReference>
<comment type="caution">
    <text evidence="1">The sequence shown here is derived from an EMBL/GenBank/DDBJ whole genome shotgun (WGS) entry which is preliminary data.</text>
</comment>
<dbReference type="EMBL" id="BKCM01000001">
    <property type="protein sequence ID" value="GEQ99405.1"/>
    <property type="molecule type" value="Genomic_DNA"/>
</dbReference>
<evidence type="ECO:0000313" key="2">
    <source>
        <dbReference type="Proteomes" id="UP000325187"/>
    </source>
</evidence>
<evidence type="ECO:0008006" key="3">
    <source>
        <dbReference type="Google" id="ProtNLM"/>
    </source>
</evidence>
<organism evidence="1 2">
    <name type="scientific">Iodidimonas gelatinilytica</name>
    <dbReference type="NCBI Taxonomy" id="1236966"/>
    <lineage>
        <taxon>Bacteria</taxon>
        <taxon>Pseudomonadati</taxon>
        <taxon>Pseudomonadota</taxon>
        <taxon>Alphaproteobacteria</taxon>
        <taxon>Iodidimonadales</taxon>
        <taxon>Iodidimonadaceae</taxon>
        <taxon>Iodidimonas</taxon>
    </lineage>
</organism>
<proteinExistence type="predicted"/>
<reference evidence="1 2" key="1">
    <citation type="submission" date="2019-09" db="EMBL/GenBank/DDBJ databases">
        <title>NBRP : Genome information of microbial organism related human and environment.</title>
        <authorList>
            <person name="Hattori M."/>
            <person name="Oshima K."/>
            <person name="Inaba H."/>
            <person name="Suda W."/>
            <person name="Sakamoto M."/>
            <person name="Iino T."/>
            <person name="Kitahara M."/>
            <person name="Oshida Y."/>
            <person name="Iida T."/>
            <person name="Kudo T."/>
            <person name="Itoh T."/>
            <person name="Ohkuma M."/>
        </authorList>
    </citation>
    <scope>NUCLEOTIDE SEQUENCE [LARGE SCALE GENOMIC DNA]</scope>
    <source>
        <strain evidence="1 2">Mie-1</strain>
    </source>
</reference>
<dbReference type="Pfam" id="PF09550">
    <property type="entry name" value="Phage_TAC_6"/>
    <property type="match status" value="1"/>
</dbReference>
<keyword evidence="2" id="KW-1185">Reference proteome</keyword>
<dbReference type="AlphaFoldDB" id="A0A5A7MX16"/>
<name>A0A5A7MX16_9PROT</name>
<dbReference type="InterPro" id="IPR019056">
    <property type="entry name" value="Phage_TAC_6"/>
</dbReference>
<accession>A0A5A7MX16</accession>
<gene>
    <name evidence="1" type="ORF">JCM17845_00290</name>
</gene>
<evidence type="ECO:0000313" key="1">
    <source>
        <dbReference type="EMBL" id="GEQ99405.1"/>
    </source>
</evidence>
<sequence length="75" mass="8064">MLLGIPGGDASVDYQELWANPMQAIDFPSLAGLAMRRLGWSPDMFWAATPADMRMALGTGASQLRAALKPDELEA</sequence>
<protein>
    <recommendedName>
        <fullName evidence="3">Phage tail assembly chaperone</fullName>
    </recommendedName>
</protein>